<evidence type="ECO:0000313" key="4">
    <source>
        <dbReference type="Proteomes" id="UP000198761"/>
    </source>
</evidence>
<dbReference type="InterPro" id="IPR011032">
    <property type="entry name" value="GroES-like_sf"/>
</dbReference>
<dbReference type="OrthoDB" id="9805883at2"/>
<proteinExistence type="predicted"/>
<dbReference type="Pfam" id="PF13602">
    <property type="entry name" value="ADH_zinc_N_2"/>
    <property type="match status" value="1"/>
</dbReference>
<dbReference type="Proteomes" id="UP000198761">
    <property type="component" value="Unassembled WGS sequence"/>
</dbReference>
<dbReference type="RefSeq" id="WP_091303538.1">
    <property type="nucleotide sequence ID" value="NZ_FOCE01000015.1"/>
</dbReference>
<feature type="domain" description="Enoyl reductase (ER)" evidence="2">
    <location>
        <begin position="10"/>
        <end position="322"/>
    </location>
</feature>
<dbReference type="InterPro" id="IPR013154">
    <property type="entry name" value="ADH-like_N"/>
</dbReference>
<keyword evidence="1" id="KW-0521">NADP</keyword>
<organism evidence="3 4">
    <name type="scientific">Gemmobacter aquatilis</name>
    <dbReference type="NCBI Taxonomy" id="933059"/>
    <lineage>
        <taxon>Bacteria</taxon>
        <taxon>Pseudomonadati</taxon>
        <taxon>Pseudomonadota</taxon>
        <taxon>Alphaproteobacteria</taxon>
        <taxon>Rhodobacterales</taxon>
        <taxon>Paracoccaceae</taxon>
        <taxon>Gemmobacter</taxon>
    </lineage>
</organism>
<evidence type="ECO:0000256" key="1">
    <source>
        <dbReference type="ARBA" id="ARBA00022857"/>
    </source>
</evidence>
<evidence type="ECO:0000259" key="2">
    <source>
        <dbReference type="SMART" id="SM00829"/>
    </source>
</evidence>
<dbReference type="Pfam" id="PF08240">
    <property type="entry name" value="ADH_N"/>
    <property type="match status" value="1"/>
</dbReference>
<dbReference type="PANTHER" id="PTHR44154:SF1">
    <property type="entry name" value="QUINONE OXIDOREDUCTASE"/>
    <property type="match status" value="1"/>
</dbReference>
<dbReference type="Gene3D" id="3.90.180.10">
    <property type="entry name" value="Medium-chain alcohol dehydrogenases, catalytic domain"/>
    <property type="match status" value="1"/>
</dbReference>
<dbReference type="STRING" id="933059.SAMN04488103_11530"/>
<gene>
    <name evidence="3" type="ORF">SAMN04488103_11530</name>
</gene>
<protein>
    <submittedName>
        <fullName evidence="3">NADPH:quinone reductase</fullName>
    </submittedName>
</protein>
<dbReference type="CDD" id="cd08271">
    <property type="entry name" value="MDR5"/>
    <property type="match status" value="1"/>
</dbReference>
<dbReference type="PANTHER" id="PTHR44154">
    <property type="entry name" value="QUINONE OXIDOREDUCTASE"/>
    <property type="match status" value="1"/>
</dbReference>
<dbReference type="SMART" id="SM00829">
    <property type="entry name" value="PKS_ER"/>
    <property type="match status" value="1"/>
</dbReference>
<dbReference type="Gene3D" id="3.40.50.720">
    <property type="entry name" value="NAD(P)-binding Rossmann-like Domain"/>
    <property type="match status" value="1"/>
</dbReference>
<dbReference type="AlphaFoldDB" id="A0A1H8MXL1"/>
<keyword evidence="4" id="KW-1185">Reference proteome</keyword>
<dbReference type="EMBL" id="FOCE01000015">
    <property type="protein sequence ID" value="SEO22125.1"/>
    <property type="molecule type" value="Genomic_DNA"/>
</dbReference>
<evidence type="ECO:0000313" key="3">
    <source>
        <dbReference type="EMBL" id="SEO22125.1"/>
    </source>
</evidence>
<accession>A0A1H8MXL1</accession>
<dbReference type="SUPFAM" id="SSF51735">
    <property type="entry name" value="NAD(P)-binding Rossmann-fold domains"/>
    <property type="match status" value="1"/>
</dbReference>
<dbReference type="GO" id="GO:0016491">
    <property type="term" value="F:oxidoreductase activity"/>
    <property type="evidence" value="ECO:0007669"/>
    <property type="project" value="InterPro"/>
</dbReference>
<dbReference type="InterPro" id="IPR051603">
    <property type="entry name" value="Zinc-ADH_QOR/CCCR"/>
</dbReference>
<reference evidence="3 4" key="1">
    <citation type="submission" date="2016-10" db="EMBL/GenBank/DDBJ databases">
        <authorList>
            <person name="de Groot N.N."/>
        </authorList>
    </citation>
    <scope>NUCLEOTIDE SEQUENCE [LARGE SCALE GENOMIC DNA]</scope>
    <source>
        <strain evidence="3 4">DSM 3857</strain>
    </source>
</reference>
<dbReference type="InterPro" id="IPR036291">
    <property type="entry name" value="NAD(P)-bd_dom_sf"/>
</dbReference>
<sequence length="324" mass="33888">MKAWVHHETGGPEVLRLEDRPLPQPGPGEVLVRNRAIGLNPVDWKFILWGHPAWDWPHIPGVDGAGEVAALGEGVAHLALGAHVAYHNDLLRPGSFAEYTVIPVRAAIPLPESLSFAAAAAIPCPGLTARQAVDKLPLAPGAQVLVTGASGAVGGAVLQLARGRGWVVHAVASQPQAARVLRLGAATVTDYRHAGWQNDWAVRIKDQPLDAIIDMVSGVHAASLAPLLSANGHLVCIQDRQEAAPLPAFTTTISLHEVGLNALHAHGSDRQWGALVAAGAQMAQAIAAGHFDPQIIEVAGFGDLPGALERLRVGPNPGNRVVVL</sequence>
<dbReference type="SUPFAM" id="SSF50129">
    <property type="entry name" value="GroES-like"/>
    <property type="match status" value="1"/>
</dbReference>
<dbReference type="InterPro" id="IPR020843">
    <property type="entry name" value="ER"/>
</dbReference>
<name>A0A1H8MXL1_9RHOB</name>